<evidence type="ECO:0000256" key="2">
    <source>
        <dbReference type="ARBA" id="ARBA00006683"/>
    </source>
</evidence>
<reference evidence="9" key="1">
    <citation type="submission" date="2021-10" db="EMBL/GenBank/DDBJ databases">
        <title>Anaerobic single-cell dispensing facilitates the cultivation of human gut bacteria.</title>
        <authorList>
            <person name="Afrizal A."/>
        </authorList>
    </citation>
    <scope>NUCLEOTIDE SEQUENCE</scope>
    <source>
        <strain evidence="9">CLA-AA-H272</strain>
    </source>
</reference>
<feature type="domain" description="Polysaccharide chain length determinant N-terminal" evidence="8">
    <location>
        <begin position="9"/>
        <end position="100"/>
    </location>
</feature>
<dbReference type="InterPro" id="IPR050445">
    <property type="entry name" value="Bact_polysacc_biosynth/exp"/>
</dbReference>
<evidence type="ECO:0000256" key="4">
    <source>
        <dbReference type="ARBA" id="ARBA00022692"/>
    </source>
</evidence>
<evidence type="ECO:0000256" key="5">
    <source>
        <dbReference type="ARBA" id="ARBA00022989"/>
    </source>
</evidence>
<comment type="caution">
    <text evidence="9">The sequence shown here is derived from an EMBL/GenBank/DDBJ whole genome shotgun (WGS) entry which is preliminary data.</text>
</comment>
<comment type="subcellular location">
    <subcellularLocation>
        <location evidence="1">Cell membrane</location>
        <topology evidence="1">Multi-pass membrane protein</topology>
    </subcellularLocation>
</comment>
<dbReference type="Proteomes" id="UP001199319">
    <property type="component" value="Unassembled WGS sequence"/>
</dbReference>
<dbReference type="AlphaFoldDB" id="A0AAE3AAJ1"/>
<evidence type="ECO:0000256" key="1">
    <source>
        <dbReference type="ARBA" id="ARBA00004651"/>
    </source>
</evidence>
<evidence type="ECO:0000313" key="10">
    <source>
        <dbReference type="Proteomes" id="UP001199319"/>
    </source>
</evidence>
<evidence type="ECO:0000259" key="8">
    <source>
        <dbReference type="Pfam" id="PF02706"/>
    </source>
</evidence>
<evidence type="ECO:0000313" key="9">
    <source>
        <dbReference type="EMBL" id="MCC2129031.1"/>
    </source>
</evidence>
<evidence type="ECO:0000256" key="3">
    <source>
        <dbReference type="ARBA" id="ARBA00022475"/>
    </source>
</evidence>
<gene>
    <name evidence="9" type="ORF">LKD37_05795</name>
</gene>
<dbReference type="PANTHER" id="PTHR32309:SF13">
    <property type="entry name" value="FERRIC ENTEROBACTIN TRANSPORT PROTEIN FEPE"/>
    <property type="match status" value="1"/>
</dbReference>
<dbReference type="InterPro" id="IPR003856">
    <property type="entry name" value="LPS_length_determ_N"/>
</dbReference>
<dbReference type="Pfam" id="PF02706">
    <property type="entry name" value="Wzz"/>
    <property type="match status" value="1"/>
</dbReference>
<dbReference type="PANTHER" id="PTHR32309">
    <property type="entry name" value="TYROSINE-PROTEIN KINASE"/>
    <property type="match status" value="1"/>
</dbReference>
<dbReference type="GO" id="GO:0005886">
    <property type="term" value="C:plasma membrane"/>
    <property type="evidence" value="ECO:0007669"/>
    <property type="project" value="UniProtKB-SubCell"/>
</dbReference>
<keyword evidence="5 7" id="KW-1133">Transmembrane helix</keyword>
<sequence>MNQKANFKTVTLKDLWGIFVQRLWAIILAACICCGGFLVFNRMTFIPQYASTATLYILRQADGATASDASSDFSLALKVVNDCTYLLKSHTVLDEVISSLNLDMEYEDLYDCVSTSNPEDTRILEVTVKADSPELAKRIVDRICTIGSKRIEDAMGFQQVNLYELGTTDPDPCNSTRMLTFAFAGVVAAVVTYVIFLIIFLLDDRIKTDDENLERYLGLSVLGNIPNADGKKSGKYGYYKTYAAYKTSAKQEVEDK</sequence>
<dbReference type="EMBL" id="JAJEPW010000012">
    <property type="protein sequence ID" value="MCC2129031.1"/>
    <property type="molecule type" value="Genomic_DNA"/>
</dbReference>
<comment type="similarity">
    <text evidence="2">Belongs to the CpsC/CapA family.</text>
</comment>
<evidence type="ECO:0000256" key="7">
    <source>
        <dbReference type="SAM" id="Phobius"/>
    </source>
</evidence>
<keyword evidence="4 7" id="KW-0812">Transmembrane</keyword>
<keyword evidence="6 7" id="KW-0472">Membrane</keyword>
<name>A0AAE3AAJ1_9FIRM</name>
<feature type="transmembrane region" description="Helical" evidence="7">
    <location>
        <begin position="20"/>
        <end position="40"/>
    </location>
</feature>
<keyword evidence="10" id="KW-1185">Reference proteome</keyword>
<keyword evidence="3" id="KW-1003">Cell membrane</keyword>
<protein>
    <recommendedName>
        <fullName evidence="8">Polysaccharide chain length determinant N-terminal domain-containing protein</fullName>
    </recommendedName>
</protein>
<dbReference type="GO" id="GO:0004713">
    <property type="term" value="F:protein tyrosine kinase activity"/>
    <property type="evidence" value="ECO:0007669"/>
    <property type="project" value="TreeGrafter"/>
</dbReference>
<accession>A0AAE3AAJ1</accession>
<feature type="transmembrane region" description="Helical" evidence="7">
    <location>
        <begin position="181"/>
        <end position="202"/>
    </location>
</feature>
<proteinExistence type="inferred from homology"/>
<evidence type="ECO:0000256" key="6">
    <source>
        <dbReference type="ARBA" id="ARBA00023136"/>
    </source>
</evidence>
<organism evidence="9 10">
    <name type="scientific">Brotocaccenecus cirricatena</name>
    <dbReference type="NCBI Taxonomy" id="3064195"/>
    <lineage>
        <taxon>Bacteria</taxon>
        <taxon>Bacillati</taxon>
        <taxon>Bacillota</taxon>
        <taxon>Clostridia</taxon>
        <taxon>Eubacteriales</taxon>
        <taxon>Oscillospiraceae</taxon>
        <taxon>Brotocaccenecus</taxon>
    </lineage>
</organism>
<dbReference type="RefSeq" id="WP_302928329.1">
    <property type="nucleotide sequence ID" value="NZ_JAJEPW010000012.1"/>
</dbReference>